<gene>
    <name evidence="2" type="ORF">B0A54_09083</name>
</gene>
<organism evidence="2 3">
    <name type="scientific">Friedmanniomyces endolithicus</name>
    <dbReference type="NCBI Taxonomy" id="329885"/>
    <lineage>
        <taxon>Eukaryota</taxon>
        <taxon>Fungi</taxon>
        <taxon>Dikarya</taxon>
        <taxon>Ascomycota</taxon>
        <taxon>Pezizomycotina</taxon>
        <taxon>Dothideomycetes</taxon>
        <taxon>Dothideomycetidae</taxon>
        <taxon>Mycosphaerellales</taxon>
        <taxon>Teratosphaeriaceae</taxon>
        <taxon>Friedmanniomyces</taxon>
    </lineage>
</organism>
<feature type="region of interest" description="Disordered" evidence="1">
    <location>
        <begin position="59"/>
        <end position="80"/>
    </location>
</feature>
<name>A0A4U0UXB7_9PEZI</name>
<evidence type="ECO:0000313" key="2">
    <source>
        <dbReference type="EMBL" id="TKA40623.1"/>
    </source>
</evidence>
<dbReference type="STRING" id="329885.A0A4U0UXB7"/>
<dbReference type="PANTHER" id="PTHR38789:SF1">
    <property type="entry name" value="GLUCOSE-REPRESSIBLE GENE PROTEIN-RELATED"/>
    <property type="match status" value="1"/>
</dbReference>
<evidence type="ECO:0000256" key="1">
    <source>
        <dbReference type="SAM" id="MobiDB-lite"/>
    </source>
</evidence>
<feature type="compositionally biased region" description="Basic and acidic residues" evidence="1">
    <location>
        <begin position="177"/>
        <end position="186"/>
    </location>
</feature>
<proteinExistence type="predicted"/>
<dbReference type="Pfam" id="PF11034">
    <property type="entry name" value="Grg1"/>
    <property type="match status" value="1"/>
</dbReference>
<dbReference type="Proteomes" id="UP000310066">
    <property type="component" value="Unassembled WGS sequence"/>
</dbReference>
<feature type="compositionally biased region" description="Polar residues" evidence="1">
    <location>
        <begin position="156"/>
        <end position="166"/>
    </location>
</feature>
<dbReference type="PANTHER" id="PTHR38789">
    <property type="entry name" value="REPRESSIBLE PROTEIN GRG1, PUTATIVE (AFU_ORTHOLOGUE AFUA_5G14210)-RELATED"/>
    <property type="match status" value="1"/>
</dbReference>
<dbReference type="InterPro" id="IPR020100">
    <property type="entry name" value="Glc-repressible_Grg1"/>
</dbReference>
<dbReference type="AlphaFoldDB" id="A0A4U0UXB7"/>
<sequence>MWRGCGLGPQEYQQAYQRQLQHDRAYNMQQQHDQAYNLQQRHDRHADMYTQAYYLQQQHDQRNENARGPQGGGFGWGRSFHSNRGPSYGFNQGGGGQSMSWRLGHAVMSAPNVDKPNEGIVGQITNSVTNAANYVSETVQGKSAEASKEANKEQMKGNTPNSSVSDRLSGAVGAASDKMDQAKHDGAASANKHST</sequence>
<dbReference type="OrthoDB" id="3889616at2759"/>
<feature type="region of interest" description="Disordered" evidence="1">
    <location>
        <begin position="140"/>
        <end position="195"/>
    </location>
</feature>
<protein>
    <submittedName>
        <fullName evidence="2">Uncharacterized protein</fullName>
    </submittedName>
</protein>
<evidence type="ECO:0000313" key="3">
    <source>
        <dbReference type="Proteomes" id="UP000310066"/>
    </source>
</evidence>
<dbReference type="EMBL" id="NAJP01000032">
    <property type="protein sequence ID" value="TKA40623.1"/>
    <property type="molecule type" value="Genomic_DNA"/>
</dbReference>
<accession>A0A4U0UXB7</accession>
<feature type="compositionally biased region" description="Basic and acidic residues" evidence="1">
    <location>
        <begin position="145"/>
        <end position="155"/>
    </location>
</feature>
<comment type="caution">
    <text evidence="2">The sequence shown here is derived from an EMBL/GenBank/DDBJ whole genome shotgun (WGS) entry which is preliminary data.</text>
</comment>
<reference evidence="2 3" key="1">
    <citation type="submission" date="2017-03" db="EMBL/GenBank/DDBJ databases">
        <title>Genomes of endolithic fungi from Antarctica.</title>
        <authorList>
            <person name="Coleine C."/>
            <person name="Masonjones S."/>
            <person name="Stajich J.E."/>
        </authorList>
    </citation>
    <scope>NUCLEOTIDE SEQUENCE [LARGE SCALE GENOMIC DNA]</scope>
    <source>
        <strain evidence="2 3">CCFEE 5311</strain>
    </source>
</reference>